<dbReference type="PIRSF" id="PIRSF002741">
    <property type="entry name" value="MppA"/>
    <property type="match status" value="1"/>
</dbReference>
<name>A0A849A6U3_9ACTN</name>
<evidence type="ECO:0000313" key="8">
    <source>
        <dbReference type="Proteomes" id="UP000562984"/>
    </source>
</evidence>
<protein>
    <submittedName>
        <fullName evidence="7">ABC transporter substrate-binding protein</fullName>
    </submittedName>
</protein>
<sequence length="609" mass="63715">MNYRAKTAVAALAGLAVLAAGCSNDPTNPESSTGGNAAGGGTTAAGASGNSGAGTDTSSTAGGAAGSGAAGAAGSGAAGSGAAGSGAAGSGANAGGGAVVEPGKADANASGTMNVFMYQKPSGDFGPLAPASGPDQQVISLIYDELLQKNPKGDLTPYMAQSLPTVSDGGKTLTFKLKPNLKWSDGQPLTSQDVLFSYTRAADTRTNSGPAPNFATISGLQDYIDGKAKTISGFSAPDPQTFVMKQDIPNSGLAAQAGTLPIFPKHILEKEPIKDFNLNKWFKKPTVTSGPFKFVEYKTDQYAHVQANPNFREPVGVKDVYVKPMSADVATQQLQTGEMDLVQVGAVDIPTVQGMQGVKVQEIPSTGFVTLTWNQTQDRFKDKRVRQAFQYGVDRKAIADGALQGHAKVRNSIFPEKWSGTEINDYAYNPDKAKQLLAEAKFDTSKPIDLGWIAGGNPDRDAAAQVVADQLKKIGLNVNLKQIQASYFTDAFSDKHKFDVLLVGGGDYGVNPAGAGPVTNCKLGVPKGPNTGNYCDPAMDKAMATALVATTPDQQKADYIAAAKIENENPALGWLYSLNWTFAVSDKVQGFEILDNATWYQPWLWKKTG</sequence>
<dbReference type="EMBL" id="JABEND010000003">
    <property type="protein sequence ID" value="NNG35757.1"/>
    <property type="molecule type" value="Genomic_DNA"/>
</dbReference>
<organism evidence="7 8">
    <name type="scientific">Nakamurella aerolata</name>
    <dbReference type="NCBI Taxonomy" id="1656892"/>
    <lineage>
        <taxon>Bacteria</taxon>
        <taxon>Bacillati</taxon>
        <taxon>Actinomycetota</taxon>
        <taxon>Actinomycetes</taxon>
        <taxon>Nakamurellales</taxon>
        <taxon>Nakamurellaceae</taxon>
        <taxon>Nakamurella</taxon>
    </lineage>
</organism>
<dbReference type="AlphaFoldDB" id="A0A849A6U3"/>
<dbReference type="Proteomes" id="UP000562984">
    <property type="component" value="Unassembled WGS sequence"/>
</dbReference>
<keyword evidence="3 5" id="KW-0732">Signal</keyword>
<feature type="chain" id="PRO_5039479372" evidence="5">
    <location>
        <begin position="20"/>
        <end position="609"/>
    </location>
</feature>
<gene>
    <name evidence="7" type="ORF">HKD39_08540</name>
</gene>
<dbReference type="InterPro" id="IPR000914">
    <property type="entry name" value="SBP_5_dom"/>
</dbReference>
<evidence type="ECO:0000313" key="7">
    <source>
        <dbReference type="EMBL" id="NNG35757.1"/>
    </source>
</evidence>
<accession>A0A849A6U3</accession>
<dbReference type="RefSeq" id="WP_212754238.1">
    <property type="nucleotide sequence ID" value="NZ_JABEND010000003.1"/>
</dbReference>
<dbReference type="InterPro" id="IPR039424">
    <property type="entry name" value="SBP_5"/>
</dbReference>
<feature type="signal peptide" evidence="5">
    <location>
        <begin position="1"/>
        <end position="19"/>
    </location>
</feature>
<dbReference type="GO" id="GO:0043190">
    <property type="term" value="C:ATP-binding cassette (ABC) transporter complex"/>
    <property type="evidence" value="ECO:0007669"/>
    <property type="project" value="InterPro"/>
</dbReference>
<comment type="similarity">
    <text evidence="1">Belongs to the bacterial solute-binding protein 5 family.</text>
</comment>
<dbReference type="GO" id="GO:1904680">
    <property type="term" value="F:peptide transmembrane transporter activity"/>
    <property type="evidence" value="ECO:0007669"/>
    <property type="project" value="TreeGrafter"/>
</dbReference>
<evidence type="ECO:0000256" key="5">
    <source>
        <dbReference type="SAM" id="SignalP"/>
    </source>
</evidence>
<dbReference type="SUPFAM" id="SSF53850">
    <property type="entry name" value="Periplasmic binding protein-like II"/>
    <property type="match status" value="1"/>
</dbReference>
<proteinExistence type="inferred from homology"/>
<keyword evidence="2" id="KW-0813">Transport</keyword>
<feature type="compositionally biased region" description="Low complexity" evidence="4">
    <location>
        <begin position="44"/>
        <end position="62"/>
    </location>
</feature>
<dbReference type="Gene3D" id="3.90.76.10">
    <property type="entry name" value="Dipeptide-binding Protein, Domain 1"/>
    <property type="match status" value="1"/>
</dbReference>
<evidence type="ECO:0000256" key="1">
    <source>
        <dbReference type="ARBA" id="ARBA00005695"/>
    </source>
</evidence>
<reference evidence="7 8" key="1">
    <citation type="submission" date="2020-05" db="EMBL/GenBank/DDBJ databases">
        <title>Nakamurella sp. DB0629 isolated from air conditioner.</title>
        <authorList>
            <person name="Kim D.H."/>
            <person name="Kim D.-U."/>
        </authorList>
    </citation>
    <scope>NUCLEOTIDE SEQUENCE [LARGE SCALE GENOMIC DNA]</scope>
    <source>
        <strain evidence="7 8">DB0629</strain>
    </source>
</reference>
<keyword evidence="8" id="KW-1185">Reference proteome</keyword>
<dbReference type="PANTHER" id="PTHR30290">
    <property type="entry name" value="PERIPLASMIC BINDING COMPONENT OF ABC TRANSPORTER"/>
    <property type="match status" value="1"/>
</dbReference>
<evidence type="ECO:0000256" key="3">
    <source>
        <dbReference type="ARBA" id="ARBA00022729"/>
    </source>
</evidence>
<dbReference type="PANTHER" id="PTHR30290:SF9">
    <property type="entry name" value="OLIGOPEPTIDE-BINDING PROTEIN APPA"/>
    <property type="match status" value="1"/>
</dbReference>
<evidence type="ECO:0000259" key="6">
    <source>
        <dbReference type="Pfam" id="PF00496"/>
    </source>
</evidence>
<evidence type="ECO:0000256" key="2">
    <source>
        <dbReference type="ARBA" id="ARBA00022448"/>
    </source>
</evidence>
<dbReference type="GO" id="GO:0015833">
    <property type="term" value="P:peptide transport"/>
    <property type="evidence" value="ECO:0007669"/>
    <property type="project" value="TreeGrafter"/>
</dbReference>
<dbReference type="InterPro" id="IPR030678">
    <property type="entry name" value="Peptide/Ni-bd"/>
</dbReference>
<comment type="caution">
    <text evidence="7">The sequence shown here is derived from an EMBL/GenBank/DDBJ whole genome shotgun (WGS) entry which is preliminary data.</text>
</comment>
<dbReference type="PROSITE" id="PS51257">
    <property type="entry name" value="PROKAR_LIPOPROTEIN"/>
    <property type="match status" value="1"/>
</dbReference>
<feature type="region of interest" description="Disordered" evidence="4">
    <location>
        <begin position="25"/>
        <end position="70"/>
    </location>
</feature>
<dbReference type="Gene3D" id="3.40.190.10">
    <property type="entry name" value="Periplasmic binding protein-like II"/>
    <property type="match status" value="1"/>
</dbReference>
<dbReference type="Pfam" id="PF00496">
    <property type="entry name" value="SBP_bac_5"/>
    <property type="match status" value="1"/>
</dbReference>
<dbReference type="Gene3D" id="3.10.105.10">
    <property type="entry name" value="Dipeptide-binding Protein, Domain 3"/>
    <property type="match status" value="1"/>
</dbReference>
<dbReference type="GO" id="GO:0042597">
    <property type="term" value="C:periplasmic space"/>
    <property type="evidence" value="ECO:0007669"/>
    <property type="project" value="UniProtKB-ARBA"/>
</dbReference>
<dbReference type="CDD" id="cd00995">
    <property type="entry name" value="PBP2_NikA_DppA_OppA_like"/>
    <property type="match status" value="1"/>
</dbReference>
<evidence type="ECO:0000256" key="4">
    <source>
        <dbReference type="SAM" id="MobiDB-lite"/>
    </source>
</evidence>
<feature type="domain" description="Solute-binding protein family 5" evidence="6">
    <location>
        <begin position="155"/>
        <end position="509"/>
    </location>
</feature>